<dbReference type="NCBIfam" id="TIGR00746">
    <property type="entry name" value="arcC"/>
    <property type="match status" value="1"/>
</dbReference>
<sequence length="300" mass="32386">METIVIALGGNALLQRGEVLSAENQYQAIASIAGTLGQLAQKYRVVIVHGNGPQVGLLALQNLAYTDVPAYPLDILVAESQGMIGYMLMQELGRKHPKQPVATLLTRVEVDSNDPAYQNPTKYIGPVYDKQEKESLEAELGWAIKPDGKYYRRVVPSPQPKAILEIDTIKCLLDQKHIVICNGGGGVPVIQQDNGFCGSEVVIDKDLSSALLAEVLESDHLIILTDADAVYRNWGTPEQSVIRCATVAEVAPMAIDDGSMGPKLMAVSRFVQRSGKPAYIGALKQIDAILKGEAGTRIIP</sequence>
<dbReference type="Gene3D" id="3.40.1160.10">
    <property type="entry name" value="Acetylglutamate kinase-like"/>
    <property type="match status" value="1"/>
</dbReference>
<name>A0A264VR05_PRORE</name>
<proteinExistence type="inferred from homology"/>
<evidence type="ECO:0000256" key="1">
    <source>
        <dbReference type="ARBA" id="ARBA00011066"/>
    </source>
</evidence>
<dbReference type="InterPro" id="IPR036393">
    <property type="entry name" value="AceGlu_kinase-like_sf"/>
</dbReference>
<evidence type="ECO:0000313" key="7">
    <source>
        <dbReference type="EMBL" id="OZS73715.1"/>
    </source>
</evidence>
<evidence type="ECO:0000256" key="4">
    <source>
        <dbReference type="NCBIfam" id="TIGR00746"/>
    </source>
</evidence>
<dbReference type="GO" id="GO:0019546">
    <property type="term" value="P:L-arginine deiminase pathway"/>
    <property type="evidence" value="ECO:0007669"/>
    <property type="project" value="TreeGrafter"/>
</dbReference>
<dbReference type="CDD" id="cd04235">
    <property type="entry name" value="AAK_CK"/>
    <property type="match status" value="1"/>
</dbReference>
<feature type="domain" description="Aspartate/glutamate/uridylate kinase" evidence="6">
    <location>
        <begin position="3"/>
        <end position="280"/>
    </location>
</feature>
<dbReference type="PANTHER" id="PTHR30409">
    <property type="entry name" value="CARBAMATE KINASE"/>
    <property type="match status" value="1"/>
</dbReference>
<evidence type="ECO:0000256" key="2">
    <source>
        <dbReference type="ARBA" id="ARBA00022679"/>
    </source>
</evidence>
<dbReference type="GO" id="GO:0008804">
    <property type="term" value="F:carbamate kinase activity"/>
    <property type="evidence" value="ECO:0007669"/>
    <property type="project" value="UniProtKB-UniRule"/>
</dbReference>
<evidence type="ECO:0000259" key="6">
    <source>
        <dbReference type="Pfam" id="PF00696"/>
    </source>
</evidence>
<dbReference type="PIRSF" id="PIRSF000723">
    <property type="entry name" value="Carbamate_kin"/>
    <property type="match status" value="1"/>
</dbReference>
<dbReference type="PRINTS" id="PR01469">
    <property type="entry name" value="CARBMTKINASE"/>
</dbReference>
<keyword evidence="3 5" id="KW-0418">Kinase</keyword>
<dbReference type="Proteomes" id="UP000216001">
    <property type="component" value="Unassembled WGS sequence"/>
</dbReference>
<dbReference type="AlphaFoldDB" id="A0A264VR05"/>
<accession>A0A264VR05</accession>
<evidence type="ECO:0000256" key="5">
    <source>
        <dbReference type="PIRNR" id="PIRNR000723"/>
    </source>
</evidence>
<keyword evidence="2 5" id="KW-0808">Transferase</keyword>
<dbReference type="RefSeq" id="WP_004261549.1">
    <property type="nucleotide sequence ID" value="NZ_CABKOE010000030.1"/>
</dbReference>
<gene>
    <name evidence="7" type="ORF">CHI95_15475</name>
</gene>
<dbReference type="SUPFAM" id="SSF53633">
    <property type="entry name" value="Carbamate kinase-like"/>
    <property type="match status" value="1"/>
</dbReference>
<organism evidence="7 8">
    <name type="scientific">Providencia rettgeri</name>
    <dbReference type="NCBI Taxonomy" id="587"/>
    <lineage>
        <taxon>Bacteria</taxon>
        <taxon>Pseudomonadati</taxon>
        <taxon>Pseudomonadota</taxon>
        <taxon>Gammaproteobacteria</taxon>
        <taxon>Enterobacterales</taxon>
        <taxon>Morganellaceae</taxon>
        <taxon>Providencia</taxon>
    </lineage>
</organism>
<dbReference type="NCBIfam" id="NF006926">
    <property type="entry name" value="PRK09411.1"/>
    <property type="match status" value="1"/>
</dbReference>
<reference evidence="7 8" key="1">
    <citation type="submission" date="2017-07" db="EMBL/GenBank/DDBJ databases">
        <title>blaIMP-27 on transferable plasmids in Proteus mirabilis and Providencia rettgeri.</title>
        <authorList>
            <person name="Potter R."/>
        </authorList>
    </citation>
    <scope>NUCLEOTIDE SEQUENCE [LARGE SCALE GENOMIC DNA]</scope>
    <source>
        <strain evidence="7 8">PR1</strain>
    </source>
</reference>
<dbReference type="EMBL" id="NOWC01000019">
    <property type="protein sequence ID" value="OZS73715.1"/>
    <property type="molecule type" value="Genomic_DNA"/>
</dbReference>
<dbReference type="GO" id="GO:0005829">
    <property type="term" value="C:cytosol"/>
    <property type="evidence" value="ECO:0007669"/>
    <property type="project" value="TreeGrafter"/>
</dbReference>
<comment type="similarity">
    <text evidence="1 5">Belongs to the carbamate kinase family.</text>
</comment>
<evidence type="ECO:0000313" key="8">
    <source>
        <dbReference type="Proteomes" id="UP000216001"/>
    </source>
</evidence>
<dbReference type="FunFam" id="3.40.1160.10:FF:000007">
    <property type="entry name" value="Carbamate kinase"/>
    <property type="match status" value="1"/>
</dbReference>
<dbReference type="PANTHER" id="PTHR30409:SF1">
    <property type="entry name" value="CARBAMATE KINASE-RELATED"/>
    <property type="match status" value="1"/>
</dbReference>
<comment type="caution">
    <text evidence="7">The sequence shown here is derived from an EMBL/GenBank/DDBJ whole genome shotgun (WGS) entry which is preliminary data.</text>
</comment>
<dbReference type="NCBIfam" id="NF009008">
    <property type="entry name" value="PRK12354.1"/>
    <property type="match status" value="1"/>
</dbReference>
<evidence type="ECO:0000256" key="3">
    <source>
        <dbReference type="ARBA" id="ARBA00022777"/>
    </source>
</evidence>
<protein>
    <recommendedName>
        <fullName evidence="4 5">Carbamate kinase</fullName>
    </recommendedName>
</protein>
<dbReference type="Pfam" id="PF00696">
    <property type="entry name" value="AA_kinase"/>
    <property type="match status" value="1"/>
</dbReference>
<dbReference type="InterPro" id="IPR001048">
    <property type="entry name" value="Asp/Glu/Uridylate_kinase"/>
</dbReference>
<dbReference type="InterPro" id="IPR003964">
    <property type="entry name" value="Carb_kinase"/>
</dbReference>